<dbReference type="Proteomes" id="UP000594263">
    <property type="component" value="Unplaced"/>
</dbReference>
<protein>
    <submittedName>
        <fullName evidence="2">Uncharacterized protein</fullName>
    </submittedName>
</protein>
<dbReference type="GO" id="GO:0003924">
    <property type="term" value="F:GTPase activity"/>
    <property type="evidence" value="ECO:0007669"/>
    <property type="project" value="InterPro"/>
</dbReference>
<dbReference type="InterPro" id="IPR001806">
    <property type="entry name" value="Small_GTPase"/>
</dbReference>
<keyword evidence="3" id="KW-1185">Reference proteome</keyword>
<dbReference type="EnsemblPlants" id="Kaladp0033s0290.1.v1.1">
    <property type="protein sequence ID" value="Kaladp0033s0290.1.v1.1.CDS.1"/>
    <property type="gene ID" value="Kaladp0033s0290.v1.1"/>
</dbReference>
<feature type="compositionally biased region" description="Basic and acidic residues" evidence="1">
    <location>
        <begin position="326"/>
        <end position="339"/>
    </location>
</feature>
<feature type="region of interest" description="Disordered" evidence="1">
    <location>
        <begin position="284"/>
        <end position="349"/>
    </location>
</feature>
<dbReference type="AlphaFoldDB" id="A0A7N0TDQ2"/>
<dbReference type="PANTHER" id="PTHR14659">
    <property type="entry name" value="ALPHA- AND GAMMA-ADAPTIN-BINDING PROTEIN P34"/>
    <property type="match status" value="1"/>
</dbReference>
<evidence type="ECO:0000313" key="2">
    <source>
        <dbReference type="EnsemblPlants" id="Kaladp0033s0290.1.v1.1.CDS.1"/>
    </source>
</evidence>
<dbReference type="Pfam" id="PF00071">
    <property type="entry name" value="Ras"/>
    <property type="match status" value="1"/>
</dbReference>
<dbReference type="PANTHER" id="PTHR14659:SF1">
    <property type="entry name" value="ALPHA- AND GAMMA-ADAPTIN-BINDING PROTEIN P34"/>
    <property type="match status" value="1"/>
</dbReference>
<dbReference type="GO" id="GO:0005525">
    <property type="term" value="F:GTP binding"/>
    <property type="evidence" value="ECO:0007669"/>
    <property type="project" value="InterPro"/>
</dbReference>
<dbReference type="InterPro" id="IPR027417">
    <property type="entry name" value="P-loop_NTPase"/>
</dbReference>
<sequence length="400" mass="43689">MAGTDSVPLENRPGILMVGSSNVGKRTLLSRLLSVEFDDDTKSELFAHGWAIDTKYYTADVAIWMAHLSEELCVNNMPSYGNLAALVMVFDLNDLKSFDALRKWVGVGSVDLGKFDVLLCVGNKVDLVEGHTAHVEYKRRLMKKSEGLEDLGYGVVENEGRGLLQEEESGVDVGVGIEKLCVEWCVENGIEYVEACAANAEFDKCLSLDGDSQGVERLFGALSAHMWPGMVLKSGNGKVAEPYLPQGEEEVSDEDSEFEFDYEVLSEGSGEPWIDADEGWVSANGPVNGKSVDVHAGELSNGHQDDGSGCSGEREAPSASIPLVQEKSDGEEVEARDSDKDEEGDLGSHFEFEDLERLMSEIGGMRDSLRLMPDFQRREMAAKLALRMASMFGGESEDED</sequence>
<dbReference type="Gene3D" id="3.40.50.11960">
    <property type="match status" value="1"/>
</dbReference>
<dbReference type="SUPFAM" id="SSF52540">
    <property type="entry name" value="P-loop containing nucleoside triphosphate hydrolases"/>
    <property type="match status" value="1"/>
</dbReference>
<evidence type="ECO:0000313" key="3">
    <source>
        <dbReference type="Proteomes" id="UP000594263"/>
    </source>
</evidence>
<dbReference type="OMA" id="YGWTIDT"/>
<evidence type="ECO:0000256" key="1">
    <source>
        <dbReference type="SAM" id="MobiDB-lite"/>
    </source>
</evidence>
<dbReference type="Pfam" id="PF10199">
    <property type="entry name" value="Adaptin_binding"/>
    <property type="match status" value="1"/>
</dbReference>
<dbReference type="Gramene" id="Kaladp0033s0290.1.v1.1">
    <property type="protein sequence ID" value="Kaladp0033s0290.1.v1.1.CDS.1"/>
    <property type="gene ID" value="Kaladp0033s0290.v1.1"/>
</dbReference>
<dbReference type="InterPro" id="IPR019341">
    <property type="entry name" value="Alpha/Gamma-adaptin-bd_p34"/>
</dbReference>
<organism evidence="2 3">
    <name type="scientific">Kalanchoe fedtschenkoi</name>
    <name type="common">Lavender scallops</name>
    <name type="synonym">South American air plant</name>
    <dbReference type="NCBI Taxonomy" id="63787"/>
    <lineage>
        <taxon>Eukaryota</taxon>
        <taxon>Viridiplantae</taxon>
        <taxon>Streptophyta</taxon>
        <taxon>Embryophyta</taxon>
        <taxon>Tracheophyta</taxon>
        <taxon>Spermatophyta</taxon>
        <taxon>Magnoliopsida</taxon>
        <taxon>eudicotyledons</taxon>
        <taxon>Gunneridae</taxon>
        <taxon>Pentapetalae</taxon>
        <taxon>Saxifragales</taxon>
        <taxon>Crassulaceae</taxon>
        <taxon>Kalanchoe</taxon>
    </lineage>
</organism>
<reference evidence="2" key="1">
    <citation type="submission" date="2021-01" db="UniProtKB">
        <authorList>
            <consortium name="EnsemblPlants"/>
        </authorList>
    </citation>
    <scope>IDENTIFICATION</scope>
</reference>
<name>A0A7N0TDQ2_KALFE</name>
<accession>A0A7N0TDQ2</accession>
<proteinExistence type="predicted"/>